<dbReference type="AlphaFoldDB" id="M2QNL6"/>
<sequence>MAQLGADSLFSQAKGIMMTSQTINNVNKARFIEFEFALDEVRKAFDEVGKLGKSLDDKGATADRFEGWQVPTKAEVQAALRDASTALDELREAALKRKAELISRGWRV</sequence>
<reference evidence="1 2" key="1">
    <citation type="submission" date="2012-10" db="EMBL/GenBank/DDBJ databases">
        <title>Genome assembly of Amycolatopsis azurea DSM 43854.</title>
        <authorList>
            <person name="Khatri I."/>
            <person name="Kaur I."/>
            <person name="Subramanian S."/>
            <person name="Mayilraj S."/>
        </authorList>
    </citation>
    <scope>NUCLEOTIDE SEQUENCE [LARGE SCALE GENOMIC DNA]</scope>
    <source>
        <strain evidence="1 2">DSM 43854</strain>
    </source>
</reference>
<organism evidence="1 2">
    <name type="scientific">Amycolatopsis azurea DSM 43854</name>
    <dbReference type="NCBI Taxonomy" id="1238180"/>
    <lineage>
        <taxon>Bacteria</taxon>
        <taxon>Bacillati</taxon>
        <taxon>Actinomycetota</taxon>
        <taxon>Actinomycetes</taxon>
        <taxon>Pseudonocardiales</taxon>
        <taxon>Pseudonocardiaceae</taxon>
        <taxon>Amycolatopsis</taxon>
    </lineage>
</organism>
<proteinExistence type="predicted"/>
<accession>M2QNL6</accession>
<evidence type="ECO:0000313" key="1">
    <source>
        <dbReference type="EMBL" id="EMD27397.1"/>
    </source>
</evidence>
<dbReference type="EMBL" id="ANMG01000023">
    <property type="protein sequence ID" value="EMD27397.1"/>
    <property type="molecule type" value="Genomic_DNA"/>
</dbReference>
<evidence type="ECO:0000313" key="2">
    <source>
        <dbReference type="Proteomes" id="UP000014137"/>
    </source>
</evidence>
<name>M2QNL6_9PSEU</name>
<comment type="caution">
    <text evidence="1">The sequence shown here is derived from an EMBL/GenBank/DDBJ whole genome shotgun (WGS) entry which is preliminary data.</text>
</comment>
<dbReference type="PATRIC" id="fig|1238180.3.peg.3008"/>
<gene>
    <name evidence="1" type="ORF">C791_2409</name>
</gene>
<dbReference type="Proteomes" id="UP000014137">
    <property type="component" value="Unassembled WGS sequence"/>
</dbReference>
<protein>
    <submittedName>
        <fullName evidence="1">Uncharacterized protein</fullName>
    </submittedName>
</protein>